<evidence type="ECO:0000313" key="20">
    <source>
        <dbReference type="EMBL" id="KAK3930476.1"/>
    </source>
</evidence>
<feature type="region of interest" description="Disordered" evidence="17">
    <location>
        <begin position="167"/>
        <end position="206"/>
    </location>
</feature>
<feature type="region of interest" description="Disordered" evidence="17">
    <location>
        <begin position="355"/>
        <end position="385"/>
    </location>
</feature>
<feature type="compositionally biased region" description="Polar residues" evidence="17">
    <location>
        <begin position="437"/>
        <end position="447"/>
    </location>
</feature>
<evidence type="ECO:0000259" key="19">
    <source>
        <dbReference type="Pfam" id="PF22931"/>
    </source>
</evidence>
<evidence type="ECO:0000256" key="15">
    <source>
        <dbReference type="ARBA" id="ARBA00023242"/>
    </source>
</evidence>
<dbReference type="Proteomes" id="UP001219518">
    <property type="component" value="Unassembled WGS sequence"/>
</dbReference>
<sequence length="773" mass="83536">MTEEGIEWLGELLQDVQLEQFFSRLRDDLQVTRLQHFDHVEPSDLEKIGMGKPAIRRLLEAVKKRKQPHWKRNILTKLIPAGGKQHGTTSRKTLSSESSTSGLSLTCLISEKDVVCIVDPLRKKVGDDISSPLQNSFIHTGHGDPYGKSWGSPAFIDEVYLRNPMEPPDVLGMATNPGPTSKLPDRKKNKPHQQAEKSNRHSKQFSYSKLNSIESSRGSQFVVEAVSVPLGQHPGTREGVLVDIGGSLPEFTATNRIPLSNGSSILDEPINNSIDGGDQWNTTDDERLYANYPSREIFPTREAPPPPVQTDTVDVQRSESPDPFDTSNVFSSSRYYSDVSEAQNTYLNVNDGRQETSGQAQASWHQKSQHETRLIASQSAKQEPNRMLDPKFLAELEKHLGQKEASANLNNLAAENSDPVNIDNKSAIPALKPPPQSSKLVNKTQVKTLSSPSVPPASATTSSSWQPSTIQYRTSSSNEASGFRASQVQSVCLPLAASPVWSSAGVTQTSTSTTNHDINNSVKLLKNMWLSENSASESGLQNMHTLHRQSLQVDSQIQAGLQDCAQALPSSLGCGSSVVQMGCDPSGNLLNSSLVPVQNSNHSSWTLGVQPTAVVYPNASPANPASSDSVTVYHPVGTDSQDHTWNLSVGTSVSSQVQQHPVVYSGLPLATSQSGWTTFSTVDSPNQQKPKHPQSLQQQQRAAIKSALEARNRALAAGSSSNSASPMASGGPSGTVRPNHVNLTPQQVYSIVPASPSSSPRSGAKVVSICMLH</sequence>
<evidence type="ECO:0000256" key="13">
    <source>
        <dbReference type="ARBA" id="ARBA00023136"/>
    </source>
</evidence>
<keyword evidence="11 20" id="KW-0418">Kinase</keyword>
<keyword evidence="13" id="KW-0472">Membrane</keyword>
<dbReference type="AlphaFoldDB" id="A0AAE1I090"/>
<feature type="compositionally biased region" description="Low complexity" evidence="17">
    <location>
        <begin position="716"/>
        <end position="730"/>
    </location>
</feature>
<dbReference type="EC" id="2.7.10.2" evidence="4"/>
<keyword evidence="7" id="KW-0963">Cytoplasm</keyword>
<comment type="subcellular location">
    <subcellularLocation>
        <location evidence="2">Cell membrane</location>
    </subcellularLocation>
    <subcellularLocation>
        <location evidence="3">Cytoplasm</location>
    </subcellularLocation>
    <subcellularLocation>
        <location evidence="16">Endomembrane system</location>
        <topology evidence="16">Peripheral membrane protein</topology>
        <orientation evidence="16">Cytoplasmic side</orientation>
    </subcellularLocation>
    <subcellularLocation>
        <location evidence="1">Nucleus</location>
    </subcellularLocation>
</comment>
<keyword evidence="15" id="KW-0539">Nucleus</keyword>
<feature type="region of interest" description="Disordered" evidence="17">
    <location>
        <begin position="296"/>
        <end position="330"/>
    </location>
</feature>
<evidence type="ECO:0000256" key="14">
    <source>
        <dbReference type="ARBA" id="ARBA00023137"/>
    </source>
</evidence>
<dbReference type="CDD" id="cd09539">
    <property type="entry name" value="SAM_TNK-like"/>
    <property type="match status" value="1"/>
</dbReference>
<dbReference type="GO" id="GO:0005524">
    <property type="term" value="F:ATP binding"/>
    <property type="evidence" value="ECO:0007669"/>
    <property type="project" value="UniProtKB-KW"/>
</dbReference>
<evidence type="ECO:0000256" key="5">
    <source>
        <dbReference type="ARBA" id="ARBA00022443"/>
    </source>
</evidence>
<dbReference type="InterPro" id="IPR049587">
    <property type="entry name" value="TNK-like_SAM"/>
</dbReference>
<dbReference type="GO" id="GO:0004715">
    <property type="term" value="F:non-membrane spanning protein tyrosine kinase activity"/>
    <property type="evidence" value="ECO:0007669"/>
    <property type="project" value="UniProtKB-EC"/>
</dbReference>
<evidence type="ECO:0000256" key="6">
    <source>
        <dbReference type="ARBA" id="ARBA00022475"/>
    </source>
</evidence>
<evidence type="ECO:0000256" key="4">
    <source>
        <dbReference type="ARBA" id="ARBA00011903"/>
    </source>
</evidence>
<reference evidence="20" key="1">
    <citation type="submission" date="2021-07" db="EMBL/GenBank/DDBJ databases">
        <authorList>
            <person name="Catto M.A."/>
            <person name="Jacobson A."/>
            <person name="Kennedy G."/>
            <person name="Labadie P."/>
            <person name="Hunt B.G."/>
            <person name="Srinivasan R."/>
        </authorList>
    </citation>
    <scope>NUCLEOTIDE SEQUENCE</scope>
    <source>
        <strain evidence="20">PL_HMW_Pooled</strain>
        <tissue evidence="20">Head</tissue>
    </source>
</reference>
<organism evidence="20 21">
    <name type="scientific">Frankliniella fusca</name>
    <dbReference type="NCBI Taxonomy" id="407009"/>
    <lineage>
        <taxon>Eukaryota</taxon>
        <taxon>Metazoa</taxon>
        <taxon>Ecdysozoa</taxon>
        <taxon>Arthropoda</taxon>
        <taxon>Hexapoda</taxon>
        <taxon>Insecta</taxon>
        <taxon>Pterygota</taxon>
        <taxon>Neoptera</taxon>
        <taxon>Paraneoptera</taxon>
        <taxon>Thysanoptera</taxon>
        <taxon>Terebrantia</taxon>
        <taxon>Thripoidea</taxon>
        <taxon>Thripidae</taxon>
        <taxon>Frankliniella</taxon>
    </lineage>
</organism>
<keyword evidence="12" id="KW-0067">ATP-binding</keyword>
<dbReference type="InterPro" id="IPR015116">
    <property type="entry name" value="Cdc42-bd-like"/>
</dbReference>
<dbReference type="Gene3D" id="4.10.680.10">
    <property type="entry name" value="Cdc42-like binding domain"/>
    <property type="match status" value="1"/>
</dbReference>
<evidence type="ECO:0000256" key="7">
    <source>
        <dbReference type="ARBA" id="ARBA00022490"/>
    </source>
</evidence>
<feature type="compositionally biased region" description="Polar residues" evidence="17">
    <location>
        <begin position="355"/>
        <end position="366"/>
    </location>
</feature>
<feature type="region of interest" description="Disordered" evidence="17">
    <location>
        <begin position="713"/>
        <end position="741"/>
    </location>
</feature>
<keyword evidence="6" id="KW-1003">Cell membrane</keyword>
<feature type="region of interest" description="Disordered" evidence="17">
    <location>
        <begin position="416"/>
        <end position="473"/>
    </location>
</feature>
<evidence type="ECO:0000256" key="8">
    <source>
        <dbReference type="ARBA" id="ARBA00022553"/>
    </source>
</evidence>
<comment type="caution">
    <text evidence="20">The sequence shown here is derived from an EMBL/GenBank/DDBJ whole genome shotgun (WGS) entry which is preliminary data.</text>
</comment>
<evidence type="ECO:0000256" key="9">
    <source>
        <dbReference type="ARBA" id="ARBA00022679"/>
    </source>
</evidence>
<evidence type="ECO:0000313" key="21">
    <source>
        <dbReference type="Proteomes" id="UP001219518"/>
    </source>
</evidence>
<evidence type="ECO:0000256" key="2">
    <source>
        <dbReference type="ARBA" id="ARBA00004236"/>
    </source>
</evidence>
<feature type="domain" description="ACK/TNK-like SAM" evidence="19">
    <location>
        <begin position="9"/>
        <end position="64"/>
    </location>
</feature>
<dbReference type="InterPro" id="IPR052112">
    <property type="entry name" value="EGFR_SigReg_Kinase"/>
</dbReference>
<feature type="region of interest" description="Disordered" evidence="17">
    <location>
        <begin position="678"/>
        <end position="699"/>
    </location>
</feature>
<keyword evidence="21" id="KW-1185">Reference proteome</keyword>
<dbReference type="PANTHER" id="PTHR14254">
    <property type="entry name" value="GENE 33 POLYPEPTIDE"/>
    <property type="match status" value="1"/>
</dbReference>
<keyword evidence="9" id="KW-0808">Transferase</keyword>
<dbReference type="PANTHER" id="PTHR14254:SF2">
    <property type="entry name" value="NON-SPECIFIC PROTEIN-TYROSINE KINASE"/>
    <property type="match status" value="1"/>
</dbReference>
<feature type="domain" description="Cdc42 binding" evidence="18">
    <location>
        <begin position="127"/>
        <end position="187"/>
    </location>
</feature>
<dbReference type="InterPro" id="IPR037085">
    <property type="entry name" value="Cdc42-bd-like_dom_sf"/>
</dbReference>
<dbReference type="EMBL" id="JAHWGI010001411">
    <property type="protein sequence ID" value="KAK3930476.1"/>
    <property type="molecule type" value="Genomic_DNA"/>
</dbReference>
<proteinExistence type="predicted"/>
<reference evidence="20" key="2">
    <citation type="journal article" date="2023" name="BMC Genomics">
        <title>Pest status, molecular evolution, and epigenetic factors derived from the genome assembly of Frankliniella fusca, a thysanopteran phytovirus vector.</title>
        <authorList>
            <person name="Catto M.A."/>
            <person name="Labadie P.E."/>
            <person name="Jacobson A.L."/>
            <person name="Kennedy G.G."/>
            <person name="Srinivasan R."/>
            <person name="Hunt B.G."/>
        </authorList>
    </citation>
    <scope>NUCLEOTIDE SEQUENCE</scope>
    <source>
        <strain evidence="20">PL_HMW_Pooled</strain>
    </source>
</reference>
<evidence type="ECO:0000256" key="10">
    <source>
        <dbReference type="ARBA" id="ARBA00022741"/>
    </source>
</evidence>
<dbReference type="Pfam" id="PF22931">
    <property type="entry name" value="SAM_TNK"/>
    <property type="match status" value="1"/>
</dbReference>
<keyword evidence="5" id="KW-0728">SH3 domain</keyword>
<dbReference type="InterPro" id="IPR055175">
    <property type="entry name" value="ACK/TNK-like_SAM"/>
</dbReference>
<dbReference type="GO" id="GO:0042059">
    <property type="term" value="P:negative regulation of epidermal growth factor receptor signaling pathway"/>
    <property type="evidence" value="ECO:0007669"/>
    <property type="project" value="TreeGrafter"/>
</dbReference>
<keyword evidence="14" id="KW-0829">Tyrosine-protein kinase</keyword>
<dbReference type="GO" id="GO:0005737">
    <property type="term" value="C:cytoplasm"/>
    <property type="evidence" value="ECO:0007669"/>
    <property type="project" value="UniProtKB-SubCell"/>
</dbReference>
<accession>A0AAE1I090</accession>
<keyword evidence="8" id="KW-0597">Phosphoprotein</keyword>
<evidence type="ECO:0000256" key="16">
    <source>
        <dbReference type="ARBA" id="ARBA00029433"/>
    </source>
</evidence>
<dbReference type="Pfam" id="PF09027">
    <property type="entry name" value="GTPase_binding"/>
    <property type="match status" value="1"/>
</dbReference>
<evidence type="ECO:0000259" key="18">
    <source>
        <dbReference type="Pfam" id="PF09027"/>
    </source>
</evidence>
<feature type="compositionally biased region" description="Low complexity" evidence="17">
    <location>
        <begin position="448"/>
        <end position="469"/>
    </location>
</feature>
<gene>
    <name evidence="20" type="ORF">KUF71_005210</name>
</gene>
<evidence type="ECO:0000256" key="1">
    <source>
        <dbReference type="ARBA" id="ARBA00004123"/>
    </source>
</evidence>
<evidence type="ECO:0000256" key="3">
    <source>
        <dbReference type="ARBA" id="ARBA00004496"/>
    </source>
</evidence>
<keyword evidence="10" id="KW-0547">Nucleotide-binding</keyword>
<evidence type="ECO:0000256" key="12">
    <source>
        <dbReference type="ARBA" id="ARBA00022840"/>
    </source>
</evidence>
<dbReference type="FunFam" id="4.10.680.10:FF:000001">
    <property type="entry name" value="activated CDC42 kinase 1 isoform X1"/>
    <property type="match status" value="1"/>
</dbReference>
<evidence type="ECO:0000256" key="11">
    <source>
        <dbReference type="ARBA" id="ARBA00022777"/>
    </source>
</evidence>
<name>A0AAE1I090_9NEOP</name>
<evidence type="ECO:0000256" key="17">
    <source>
        <dbReference type="SAM" id="MobiDB-lite"/>
    </source>
</evidence>
<protein>
    <recommendedName>
        <fullName evidence="4">non-specific protein-tyrosine kinase</fullName>
        <ecNumber evidence="4">2.7.10.2</ecNumber>
    </recommendedName>
</protein>